<accession>A0A1M6B896</accession>
<evidence type="ECO:0000256" key="4">
    <source>
        <dbReference type="ARBA" id="ARBA00022679"/>
    </source>
</evidence>
<dbReference type="STRING" id="1121420.SAMN02746098_04111"/>
<dbReference type="Proteomes" id="UP000183954">
    <property type="component" value="Unassembled WGS sequence"/>
</dbReference>
<keyword evidence="2" id="KW-1003">Cell membrane</keyword>
<evidence type="ECO:0000256" key="8">
    <source>
        <dbReference type="SAM" id="Phobius"/>
    </source>
</evidence>
<dbReference type="InterPro" id="IPR050297">
    <property type="entry name" value="LipidA_mod_glycosyltrf_83"/>
</dbReference>
<dbReference type="RefSeq" id="WP_242947623.1">
    <property type="nucleotide sequence ID" value="NZ_FQXJ01000018.1"/>
</dbReference>
<feature type="transmembrane region" description="Helical" evidence="8">
    <location>
        <begin position="23"/>
        <end position="41"/>
    </location>
</feature>
<evidence type="ECO:0000256" key="2">
    <source>
        <dbReference type="ARBA" id="ARBA00022475"/>
    </source>
</evidence>
<feature type="transmembrane region" description="Helical" evidence="8">
    <location>
        <begin position="182"/>
        <end position="199"/>
    </location>
</feature>
<sequence>MFTGVYKDKETSMGLGPKRRDSFYYWVLTLGLAAGLLWILLVRTEPISDFEYYHRIATQIANGGQWGDTYTTVGYPIFLAPFYWLLGSSIWVAKALNLVLSTINNMLVLHILEKLGIRNTLRKRIFVLFVLFPMNIYYNSILASEVLFTTLFLLGTYIYLVDTNYKCVSMGVITGLNTMIKPYFPLFAMAIILTDFMWHKELWKSLKSGAVVLLVTGIIIAPWLFRNYKLIGEFTYVSNNGGIVLYINNNTQNKLSGWMPVEDVQNSVVNRSDYRTANPTQKNKMLSRAANEWILSHPIEFVSLGLKRLSKTFIQRGDIDYTFYGSGLSSLLKIFLSLFSELLRMPLFLVGIASIVMHTLIYLYLVVENRQPKRKSWFTLCSSMDKGSLFLIITFFMFAGVYFITEGQSRYAFPTVLSLTFYAVMGIERVKIMRG</sequence>
<evidence type="ECO:0000256" key="6">
    <source>
        <dbReference type="ARBA" id="ARBA00022989"/>
    </source>
</evidence>
<dbReference type="GO" id="GO:0016763">
    <property type="term" value="F:pentosyltransferase activity"/>
    <property type="evidence" value="ECO:0007669"/>
    <property type="project" value="TreeGrafter"/>
</dbReference>
<keyword evidence="10" id="KW-1185">Reference proteome</keyword>
<dbReference type="GO" id="GO:0005886">
    <property type="term" value="C:plasma membrane"/>
    <property type="evidence" value="ECO:0007669"/>
    <property type="project" value="UniProtKB-SubCell"/>
</dbReference>
<protein>
    <recommendedName>
        <fullName evidence="11">Dolichyl-phosphate-mannose-protein mannosyltransferase</fullName>
    </recommendedName>
</protein>
<name>A0A1M6B896_9FIRM</name>
<evidence type="ECO:0008006" key="11">
    <source>
        <dbReference type="Google" id="ProtNLM"/>
    </source>
</evidence>
<feature type="transmembrane region" description="Helical" evidence="8">
    <location>
        <begin position="345"/>
        <end position="367"/>
    </location>
</feature>
<evidence type="ECO:0000256" key="5">
    <source>
        <dbReference type="ARBA" id="ARBA00022692"/>
    </source>
</evidence>
<comment type="subcellular location">
    <subcellularLocation>
        <location evidence="1">Cell membrane</location>
        <topology evidence="1">Multi-pass membrane protein</topology>
    </subcellularLocation>
</comment>
<keyword evidence="5 8" id="KW-0812">Transmembrane</keyword>
<dbReference type="GO" id="GO:0009103">
    <property type="term" value="P:lipopolysaccharide biosynthetic process"/>
    <property type="evidence" value="ECO:0007669"/>
    <property type="project" value="UniProtKB-ARBA"/>
</dbReference>
<evidence type="ECO:0000313" key="10">
    <source>
        <dbReference type="Proteomes" id="UP000183954"/>
    </source>
</evidence>
<feature type="transmembrane region" description="Helical" evidence="8">
    <location>
        <begin position="411"/>
        <end position="430"/>
    </location>
</feature>
<evidence type="ECO:0000313" key="9">
    <source>
        <dbReference type="EMBL" id="SHI44964.1"/>
    </source>
</evidence>
<dbReference type="PANTHER" id="PTHR33908:SF11">
    <property type="entry name" value="MEMBRANE PROTEIN"/>
    <property type="match status" value="1"/>
</dbReference>
<evidence type="ECO:0000256" key="3">
    <source>
        <dbReference type="ARBA" id="ARBA00022676"/>
    </source>
</evidence>
<evidence type="ECO:0000256" key="1">
    <source>
        <dbReference type="ARBA" id="ARBA00004651"/>
    </source>
</evidence>
<dbReference type="PANTHER" id="PTHR33908">
    <property type="entry name" value="MANNOSYLTRANSFERASE YKCB-RELATED"/>
    <property type="match status" value="1"/>
</dbReference>
<keyword evidence="4" id="KW-0808">Transferase</keyword>
<gene>
    <name evidence="9" type="ORF">SAMN02746098_04111</name>
</gene>
<dbReference type="AlphaFoldDB" id="A0A1M6B896"/>
<feature type="transmembrane region" description="Helical" evidence="8">
    <location>
        <begin position="121"/>
        <end position="138"/>
    </location>
</feature>
<evidence type="ECO:0000256" key="7">
    <source>
        <dbReference type="ARBA" id="ARBA00023136"/>
    </source>
</evidence>
<dbReference type="EMBL" id="FQXJ01000018">
    <property type="protein sequence ID" value="SHI44964.1"/>
    <property type="molecule type" value="Genomic_DNA"/>
</dbReference>
<proteinExistence type="predicted"/>
<keyword evidence="3" id="KW-0328">Glycosyltransferase</keyword>
<keyword evidence="7 8" id="KW-0472">Membrane</keyword>
<feature type="transmembrane region" description="Helical" evidence="8">
    <location>
        <begin position="205"/>
        <end position="225"/>
    </location>
</feature>
<organism evidence="9 10">
    <name type="scientific">Desulfosporosinus lacus DSM 15449</name>
    <dbReference type="NCBI Taxonomy" id="1121420"/>
    <lineage>
        <taxon>Bacteria</taxon>
        <taxon>Bacillati</taxon>
        <taxon>Bacillota</taxon>
        <taxon>Clostridia</taxon>
        <taxon>Eubacteriales</taxon>
        <taxon>Desulfitobacteriaceae</taxon>
        <taxon>Desulfosporosinus</taxon>
    </lineage>
</organism>
<feature type="transmembrane region" description="Helical" evidence="8">
    <location>
        <begin position="388"/>
        <end position="405"/>
    </location>
</feature>
<keyword evidence="6 8" id="KW-1133">Transmembrane helix</keyword>
<reference evidence="10" key="1">
    <citation type="submission" date="2016-11" db="EMBL/GenBank/DDBJ databases">
        <authorList>
            <person name="Varghese N."/>
            <person name="Submissions S."/>
        </authorList>
    </citation>
    <scope>NUCLEOTIDE SEQUENCE [LARGE SCALE GENOMIC DNA]</scope>
    <source>
        <strain evidence="10">DSM 15449</strain>
    </source>
</reference>